<dbReference type="STRING" id="1314782.A0A165LTD6"/>
<name>A0A165LTD6_9AGAM</name>
<organism evidence="3 4">
    <name type="scientific">Neolentinus lepideus HHB14362 ss-1</name>
    <dbReference type="NCBI Taxonomy" id="1314782"/>
    <lineage>
        <taxon>Eukaryota</taxon>
        <taxon>Fungi</taxon>
        <taxon>Dikarya</taxon>
        <taxon>Basidiomycota</taxon>
        <taxon>Agaricomycotina</taxon>
        <taxon>Agaricomycetes</taxon>
        <taxon>Gloeophyllales</taxon>
        <taxon>Gloeophyllaceae</taxon>
        <taxon>Neolentinus</taxon>
    </lineage>
</organism>
<protein>
    <recommendedName>
        <fullName evidence="2">Mug135-like C-terminal domain-containing protein</fullName>
    </recommendedName>
</protein>
<evidence type="ECO:0000256" key="1">
    <source>
        <dbReference type="ARBA" id="ARBA00005788"/>
    </source>
</evidence>
<dbReference type="AlphaFoldDB" id="A0A165LTD6"/>
<evidence type="ECO:0000313" key="4">
    <source>
        <dbReference type="Proteomes" id="UP000076761"/>
    </source>
</evidence>
<dbReference type="Pfam" id="PF08593">
    <property type="entry name" value="Mug135_C"/>
    <property type="match status" value="1"/>
</dbReference>
<dbReference type="EMBL" id="KV425788">
    <property type="protein sequence ID" value="KZT17490.1"/>
    <property type="molecule type" value="Genomic_DNA"/>
</dbReference>
<keyword evidence="4" id="KW-1185">Reference proteome</keyword>
<feature type="domain" description="Mug135-like C-terminal" evidence="2">
    <location>
        <begin position="53"/>
        <end position="133"/>
    </location>
</feature>
<proteinExistence type="inferred from homology"/>
<reference evidence="3 4" key="1">
    <citation type="journal article" date="2016" name="Mol. Biol. Evol.">
        <title>Comparative Genomics of Early-Diverging Mushroom-Forming Fungi Provides Insights into the Origins of Lignocellulose Decay Capabilities.</title>
        <authorList>
            <person name="Nagy L.G."/>
            <person name="Riley R."/>
            <person name="Tritt A."/>
            <person name="Adam C."/>
            <person name="Daum C."/>
            <person name="Floudas D."/>
            <person name="Sun H."/>
            <person name="Yadav J.S."/>
            <person name="Pangilinan J."/>
            <person name="Larsson K.H."/>
            <person name="Matsuura K."/>
            <person name="Barry K."/>
            <person name="Labutti K."/>
            <person name="Kuo R."/>
            <person name="Ohm R.A."/>
            <person name="Bhattacharya S.S."/>
            <person name="Shirouzu T."/>
            <person name="Yoshinaga Y."/>
            <person name="Martin F.M."/>
            <person name="Grigoriev I.V."/>
            <person name="Hibbett D.S."/>
        </authorList>
    </citation>
    <scope>NUCLEOTIDE SEQUENCE [LARGE SCALE GENOMIC DNA]</scope>
    <source>
        <strain evidence="3 4">HHB14362 ss-1</strain>
    </source>
</reference>
<dbReference type="OrthoDB" id="2985092at2759"/>
<gene>
    <name evidence="3" type="ORF">NEOLEDRAFT_1184843</name>
</gene>
<dbReference type="Gene3D" id="1.20.5.170">
    <property type="match status" value="1"/>
</dbReference>
<comment type="similarity">
    <text evidence="1">Belongs to the UPF0612 family.</text>
</comment>
<dbReference type="InterPro" id="IPR013902">
    <property type="entry name" value="Mug135-like_C"/>
</dbReference>
<sequence>MAAVRTDMAAIKTDMAAIRTDMCAIKTDIAAIKTDVATMKMRLVTVEIITKVAENARRDDGTRRPYHIIPDVDGRDPVRDENLTALYNIKAIKALSREEVTQYLSFYAPAGDEPLASTFDAKLQYIANKVGCTVDLFP</sequence>
<dbReference type="InParanoid" id="A0A165LTD6"/>
<evidence type="ECO:0000259" key="2">
    <source>
        <dbReference type="Pfam" id="PF08593"/>
    </source>
</evidence>
<dbReference type="Proteomes" id="UP000076761">
    <property type="component" value="Unassembled WGS sequence"/>
</dbReference>
<evidence type="ECO:0000313" key="3">
    <source>
        <dbReference type="EMBL" id="KZT17490.1"/>
    </source>
</evidence>
<accession>A0A165LTD6</accession>